<dbReference type="AlphaFoldDB" id="A0AAJ1E329"/>
<reference evidence="1" key="1">
    <citation type="submission" date="2020-12" db="EMBL/GenBank/DDBJ databases">
        <title>Generalized mutagenesis with transposon Tn5. A laboratory procedure for the identification of genes responsible for a bacterial phenotype and its regulation, illustrated with phenazine production in Pseudomonas chlororaphis.</title>
        <authorList>
            <person name="Muzio F."/>
            <person name="Sobrero P."/>
            <person name="Agaras B."/>
            <person name="Valverde C."/>
        </authorList>
    </citation>
    <scope>NUCLEOTIDE SEQUENCE</scope>
    <source>
        <strain evidence="1">SMMP3</strain>
    </source>
</reference>
<organism evidence="1 2">
    <name type="scientific">Pseudomonas chlororaphis subsp. aurantiaca</name>
    <dbReference type="NCBI Taxonomy" id="86192"/>
    <lineage>
        <taxon>Bacteria</taxon>
        <taxon>Pseudomonadati</taxon>
        <taxon>Pseudomonadota</taxon>
        <taxon>Gammaproteobacteria</taxon>
        <taxon>Pseudomonadales</taxon>
        <taxon>Pseudomonadaceae</taxon>
        <taxon>Pseudomonas</taxon>
    </lineage>
</organism>
<name>A0AAJ1E329_9PSED</name>
<evidence type="ECO:0000313" key="1">
    <source>
        <dbReference type="EMBL" id="MBU4635255.1"/>
    </source>
</evidence>
<evidence type="ECO:0000313" key="2">
    <source>
        <dbReference type="Proteomes" id="UP000787568"/>
    </source>
</evidence>
<dbReference type="RefSeq" id="WP_124307572.1">
    <property type="nucleotide sequence ID" value="NZ_CP027715.1"/>
</dbReference>
<sequence>MLAISREAALALPEQIRKNMSEHADANREQASLLQDLRRDWGGMAGRASSYNAGSRKEPACPA</sequence>
<dbReference type="EMBL" id="JAEEFW010000007">
    <property type="protein sequence ID" value="MBU4635255.1"/>
    <property type="molecule type" value="Genomic_DNA"/>
</dbReference>
<accession>A0AAJ1E329</accession>
<comment type="caution">
    <text evidence="1">The sequence shown here is derived from an EMBL/GenBank/DDBJ whole genome shotgun (WGS) entry which is preliminary data.</text>
</comment>
<gene>
    <name evidence="1" type="ORF">I8747_20820</name>
</gene>
<dbReference type="Proteomes" id="UP000787568">
    <property type="component" value="Unassembled WGS sequence"/>
</dbReference>
<proteinExistence type="predicted"/>
<protein>
    <submittedName>
        <fullName evidence="1">Uncharacterized protein</fullName>
    </submittedName>
</protein>